<reference evidence="2 3" key="1">
    <citation type="submission" date="2019-05" db="EMBL/GenBank/DDBJ databases">
        <title>Emergence of the Ug99 lineage of the wheat stem rust pathogen through somatic hybridization.</title>
        <authorList>
            <person name="Li F."/>
            <person name="Upadhyaya N.M."/>
            <person name="Sperschneider J."/>
            <person name="Matny O."/>
            <person name="Nguyen-Phuc H."/>
            <person name="Mago R."/>
            <person name="Raley C."/>
            <person name="Miller M.E."/>
            <person name="Silverstein K.A.T."/>
            <person name="Henningsen E."/>
            <person name="Hirsch C.D."/>
            <person name="Visser B."/>
            <person name="Pretorius Z.A."/>
            <person name="Steffenson B.J."/>
            <person name="Schwessinger B."/>
            <person name="Dodds P.N."/>
            <person name="Figueroa M."/>
        </authorList>
    </citation>
    <scope>NUCLEOTIDE SEQUENCE [LARGE SCALE GENOMIC DNA]</scope>
    <source>
        <strain evidence="2">21-0</strain>
    </source>
</reference>
<protein>
    <recommendedName>
        <fullName evidence="4">Pectate lyase</fullName>
    </recommendedName>
</protein>
<evidence type="ECO:0000313" key="3">
    <source>
        <dbReference type="Proteomes" id="UP000324748"/>
    </source>
</evidence>
<keyword evidence="1" id="KW-0732">Signal</keyword>
<name>A0A5B0Q9W7_PUCGR</name>
<dbReference type="Proteomes" id="UP000324748">
    <property type="component" value="Unassembled WGS sequence"/>
</dbReference>
<sequence>MQILILLKISWSISGISAHGMGREPNNGEVVIDNANFGSNAIKVVSDGIDES</sequence>
<keyword evidence="3" id="KW-1185">Reference proteome</keyword>
<proteinExistence type="predicted"/>
<comment type="caution">
    <text evidence="2">The sequence shown here is derived from an EMBL/GenBank/DDBJ whole genome shotgun (WGS) entry which is preliminary data.</text>
</comment>
<feature type="chain" id="PRO_5023096755" description="Pectate lyase" evidence="1">
    <location>
        <begin position="19"/>
        <end position="52"/>
    </location>
</feature>
<evidence type="ECO:0008006" key="4">
    <source>
        <dbReference type="Google" id="ProtNLM"/>
    </source>
</evidence>
<organism evidence="2 3">
    <name type="scientific">Puccinia graminis f. sp. tritici</name>
    <dbReference type="NCBI Taxonomy" id="56615"/>
    <lineage>
        <taxon>Eukaryota</taxon>
        <taxon>Fungi</taxon>
        <taxon>Dikarya</taxon>
        <taxon>Basidiomycota</taxon>
        <taxon>Pucciniomycotina</taxon>
        <taxon>Pucciniomycetes</taxon>
        <taxon>Pucciniales</taxon>
        <taxon>Pucciniaceae</taxon>
        <taxon>Puccinia</taxon>
    </lineage>
</organism>
<evidence type="ECO:0000256" key="1">
    <source>
        <dbReference type="SAM" id="SignalP"/>
    </source>
</evidence>
<evidence type="ECO:0000313" key="2">
    <source>
        <dbReference type="EMBL" id="KAA1110086.1"/>
    </source>
</evidence>
<accession>A0A5B0Q9W7</accession>
<feature type="signal peptide" evidence="1">
    <location>
        <begin position="1"/>
        <end position="18"/>
    </location>
</feature>
<dbReference type="AlphaFoldDB" id="A0A5B0Q9W7"/>
<dbReference type="EMBL" id="VSWC01000027">
    <property type="protein sequence ID" value="KAA1110086.1"/>
    <property type="molecule type" value="Genomic_DNA"/>
</dbReference>
<dbReference type="OrthoDB" id="2511505at2759"/>
<gene>
    <name evidence="2" type="ORF">PGT21_009949</name>
</gene>